<name>A0AAE3KSK3_9CYAN</name>
<evidence type="ECO:0000259" key="2">
    <source>
        <dbReference type="Pfam" id="PF13559"/>
    </source>
</evidence>
<sequence>MNGINGSYEKDNFSWQFQQFQQKMGEWLEMQLSRFTPGIPNTPDFSWLSWLNSPIIGIIAKGIFWLLLAFLLSWTVLQLWQRAEIYISFVRNKKSQLADRMTKASVTELSAATWLVRSQKFQQEGNYRDACLCLYMAMLQQLHSRGIAPHQASRTDGEYWQLVEDLPQPIPYRILLMTHQQLCFSNSEASSFLFEQCQEAYQEIEGMKCEG</sequence>
<protein>
    <submittedName>
        <fullName evidence="3">DUF4129 domain-containing protein</fullName>
    </submittedName>
</protein>
<proteinExistence type="predicted"/>
<dbReference type="Proteomes" id="UP001204953">
    <property type="component" value="Unassembled WGS sequence"/>
</dbReference>
<comment type="caution">
    <text evidence="3">The sequence shown here is derived from an EMBL/GenBank/DDBJ whole genome shotgun (WGS) entry which is preliminary data.</text>
</comment>
<dbReference type="AlphaFoldDB" id="A0AAE3KSK3"/>
<gene>
    <name evidence="3" type="ORF">NJ959_13880</name>
</gene>
<dbReference type="RefSeq" id="WP_254012324.1">
    <property type="nucleotide sequence ID" value="NZ_JAMZMM010000123.1"/>
</dbReference>
<feature type="domain" description="Protein-glutamine gamma-glutamyltransferase-like C-terminal" evidence="2">
    <location>
        <begin position="134"/>
        <end position="202"/>
    </location>
</feature>
<accession>A0AAE3KSK3</accession>
<organism evidence="3 4">
    <name type="scientific">Limnofasciculus baicalensis BBK-W-15</name>
    <dbReference type="NCBI Taxonomy" id="2699891"/>
    <lineage>
        <taxon>Bacteria</taxon>
        <taxon>Bacillati</taxon>
        <taxon>Cyanobacteriota</taxon>
        <taxon>Cyanophyceae</taxon>
        <taxon>Coleofasciculales</taxon>
        <taxon>Coleofasciculaceae</taxon>
        <taxon>Limnofasciculus</taxon>
        <taxon>Limnofasciculus baicalensis</taxon>
    </lineage>
</organism>
<evidence type="ECO:0000313" key="4">
    <source>
        <dbReference type="Proteomes" id="UP001204953"/>
    </source>
</evidence>
<evidence type="ECO:0000313" key="3">
    <source>
        <dbReference type="EMBL" id="MCP2729542.1"/>
    </source>
</evidence>
<keyword evidence="1" id="KW-0472">Membrane</keyword>
<keyword evidence="1" id="KW-0812">Transmembrane</keyword>
<dbReference type="Pfam" id="PF13559">
    <property type="entry name" value="DUF4129"/>
    <property type="match status" value="1"/>
</dbReference>
<keyword evidence="4" id="KW-1185">Reference proteome</keyword>
<reference evidence="3" key="1">
    <citation type="submission" date="2022-06" db="EMBL/GenBank/DDBJ databases">
        <title>New cyanobacteria of genus Symplocastrum in benthos of Lake Baikal.</title>
        <authorList>
            <person name="Sorokovikova E."/>
            <person name="Tikhonova I."/>
            <person name="Krasnopeev A."/>
            <person name="Evseev P."/>
            <person name="Gladkikh A."/>
            <person name="Belykh O."/>
        </authorList>
    </citation>
    <scope>NUCLEOTIDE SEQUENCE</scope>
    <source>
        <strain evidence="3">BBK-W-15</strain>
    </source>
</reference>
<dbReference type="InterPro" id="IPR025403">
    <property type="entry name" value="TgpA-like_C"/>
</dbReference>
<keyword evidence="1" id="KW-1133">Transmembrane helix</keyword>
<feature type="transmembrane region" description="Helical" evidence="1">
    <location>
        <begin position="55"/>
        <end position="77"/>
    </location>
</feature>
<dbReference type="EMBL" id="JAMZMM010000123">
    <property type="protein sequence ID" value="MCP2729542.1"/>
    <property type="molecule type" value="Genomic_DNA"/>
</dbReference>
<evidence type="ECO:0000256" key="1">
    <source>
        <dbReference type="SAM" id="Phobius"/>
    </source>
</evidence>